<dbReference type="CDD" id="cd00383">
    <property type="entry name" value="trans_reg_C"/>
    <property type="match status" value="1"/>
</dbReference>
<dbReference type="Pfam" id="PF00486">
    <property type="entry name" value="Trans_reg_C"/>
    <property type="match status" value="1"/>
</dbReference>
<dbReference type="Pfam" id="PF00072">
    <property type="entry name" value="Response_reg"/>
    <property type="match status" value="1"/>
</dbReference>
<dbReference type="AlphaFoldDB" id="T0J5U0"/>
<dbReference type="InterPro" id="IPR039420">
    <property type="entry name" value="WalR-like"/>
</dbReference>
<evidence type="ECO:0000313" key="11">
    <source>
        <dbReference type="Proteomes" id="UP000015523"/>
    </source>
</evidence>
<dbReference type="SMART" id="SM00448">
    <property type="entry name" value="REC"/>
    <property type="match status" value="1"/>
</dbReference>
<dbReference type="RefSeq" id="WP_021318021.1">
    <property type="nucleotide sequence ID" value="NZ_AUWY01000075.1"/>
</dbReference>
<dbReference type="InterPro" id="IPR001867">
    <property type="entry name" value="OmpR/PhoB-type_DNA-bd"/>
</dbReference>
<dbReference type="eggNOG" id="COG0745">
    <property type="taxonomic scope" value="Bacteria"/>
</dbReference>
<dbReference type="OrthoDB" id="7554872at2"/>
<evidence type="ECO:0000256" key="2">
    <source>
        <dbReference type="ARBA" id="ARBA00023012"/>
    </source>
</evidence>
<protein>
    <recommendedName>
        <fullName evidence="12">Transcriptional regulator</fullName>
    </recommendedName>
</protein>
<keyword evidence="4 7" id="KW-0238">DNA-binding</keyword>
<name>T0J5U0_9SPHN</name>
<dbReference type="Gene3D" id="3.40.50.2300">
    <property type="match status" value="1"/>
</dbReference>
<dbReference type="InterPro" id="IPR016032">
    <property type="entry name" value="Sig_transdc_resp-reg_C-effctor"/>
</dbReference>
<dbReference type="PATRIC" id="fig|1346791.3.peg.2124"/>
<feature type="modified residue" description="4-aspartylphosphate" evidence="6">
    <location>
        <position position="73"/>
    </location>
</feature>
<evidence type="ECO:0000256" key="1">
    <source>
        <dbReference type="ARBA" id="ARBA00022553"/>
    </source>
</evidence>
<dbReference type="SUPFAM" id="SSF52172">
    <property type="entry name" value="CheY-like"/>
    <property type="match status" value="1"/>
</dbReference>
<dbReference type="PANTHER" id="PTHR48111:SF4">
    <property type="entry name" value="DNA-BINDING DUAL TRANSCRIPTIONAL REGULATOR OMPR"/>
    <property type="match status" value="1"/>
</dbReference>
<dbReference type="PROSITE" id="PS50110">
    <property type="entry name" value="RESPONSE_REGULATORY"/>
    <property type="match status" value="1"/>
</dbReference>
<dbReference type="Proteomes" id="UP000015523">
    <property type="component" value="Unassembled WGS sequence"/>
</dbReference>
<feature type="domain" description="Response regulatory" evidence="8">
    <location>
        <begin position="25"/>
        <end position="138"/>
    </location>
</feature>
<evidence type="ECO:0000256" key="5">
    <source>
        <dbReference type="ARBA" id="ARBA00023163"/>
    </source>
</evidence>
<evidence type="ECO:0000259" key="8">
    <source>
        <dbReference type="PROSITE" id="PS50110"/>
    </source>
</evidence>
<evidence type="ECO:0008006" key="12">
    <source>
        <dbReference type="Google" id="ProtNLM"/>
    </source>
</evidence>
<dbReference type="EMBL" id="AUWY01000075">
    <property type="protein sequence ID" value="EQB32152.1"/>
    <property type="molecule type" value="Genomic_DNA"/>
</dbReference>
<evidence type="ECO:0000259" key="9">
    <source>
        <dbReference type="PROSITE" id="PS51755"/>
    </source>
</evidence>
<dbReference type="GO" id="GO:0000156">
    <property type="term" value="F:phosphorelay response regulator activity"/>
    <property type="evidence" value="ECO:0007669"/>
    <property type="project" value="TreeGrafter"/>
</dbReference>
<comment type="caution">
    <text evidence="10">The sequence shown here is derived from an EMBL/GenBank/DDBJ whole genome shotgun (WGS) entry which is preliminary data.</text>
</comment>
<dbReference type="STRING" id="1346791.M529_11040"/>
<dbReference type="SMART" id="SM00862">
    <property type="entry name" value="Trans_reg_C"/>
    <property type="match status" value="1"/>
</dbReference>
<keyword evidence="1 6" id="KW-0597">Phosphoprotein</keyword>
<keyword evidence="11" id="KW-1185">Reference proteome</keyword>
<dbReference type="InterPro" id="IPR036388">
    <property type="entry name" value="WH-like_DNA-bd_sf"/>
</dbReference>
<dbReference type="InterPro" id="IPR001789">
    <property type="entry name" value="Sig_transdc_resp-reg_receiver"/>
</dbReference>
<evidence type="ECO:0000313" key="10">
    <source>
        <dbReference type="EMBL" id="EQB32152.1"/>
    </source>
</evidence>
<accession>T0J5U0</accession>
<evidence type="ECO:0000256" key="7">
    <source>
        <dbReference type="PROSITE-ProRule" id="PRU01091"/>
    </source>
</evidence>
<reference evidence="10 11" key="1">
    <citation type="journal article" date="2013" name="Genome Announc.">
        <title>Draft Genome Sequence of Sphingobium ummariense Strain RL-3, a Hexachlorocyclohexane-Degrading Bacterium.</title>
        <authorList>
            <person name="Kohli P."/>
            <person name="Dua A."/>
            <person name="Sangwan N."/>
            <person name="Oldach P."/>
            <person name="Khurana J.P."/>
            <person name="Lal R."/>
        </authorList>
    </citation>
    <scope>NUCLEOTIDE SEQUENCE [LARGE SCALE GENOMIC DNA]</scope>
    <source>
        <strain evidence="10 11">RL-3</strain>
    </source>
</reference>
<feature type="domain" description="OmpR/PhoB-type" evidence="9">
    <location>
        <begin position="153"/>
        <end position="252"/>
    </location>
</feature>
<dbReference type="Gene3D" id="1.10.10.10">
    <property type="entry name" value="Winged helix-like DNA-binding domain superfamily/Winged helix DNA-binding domain"/>
    <property type="match status" value="1"/>
</dbReference>
<keyword evidence="3" id="KW-0805">Transcription regulation</keyword>
<sequence length="258" mass="29373">MMQTHDLAGALAWEKSLGLTTCLGRVLIVSDDHDLRSGIARFLERHRCQIVETDGDDLLRQLQKGRFALAVVDFPALGPAGYALLSRIRLQTCVPLILISDQNRADIDYVVGLELGADDVLVRPVRPNELLARARAILRRQEIGRSAVGSQILRGFRFDGWELHSRQRSLSDAEGTSVELTKREFTLLSAFLEAPQRPLSRVHLMHATRTHEDIYDRSIDVQVLRLRRRLESRPTSRNWILTVRGIGYRFEARVETLF</sequence>
<dbReference type="GO" id="GO:0005829">
    <property type="term" value="C:cytosol"/>
    <property type="evidence" value="ECO:0007669"/>
    <property type="project" value="TreeGrafter"/>
</dbReference>
<dbReference type="Gene3D" id="6.10.250.690">
    <property type="match status" value="1"/>
</dbReference>
<organism evidence="10 11">
    <name type="scientific">Sphingobium ummariense RL-3</name>
    <dbReference type="NCBI Taxonomy" id="1346791"/>
    <lineage>
        <taxon>Bacteria</taxon>
        <taxon>Pseudomonadati</taxon>
        <taxon>Pseudomonadota</taxon>
        <taxon>Alphaproteobacteria</taxon>
        <taxon>Sphingomonadales</taxon>
        <taxon>Sphingomonadaceae</taxon>
        <taxon>Sphingobium</taxon>
    </lineage>
</organism>
<evidence type="ECO:0000256" key="6">
    <source>
        <dbReference type="PROSITE-ProRule" id="PRU00169"/>
    </source>
</evidence>
<dbReference type="PANTHER" id="PTHR48111">
    <property type="entry name" value="REGULATOR OF RPOS"/>
    <property type="match status" value="1"/>
</dbReference>
<dbReference type="PROSITE" id="PS51755">
    <property type="entry name" value="OMPR_PHOB"/>
    <property type="match status" value="1"/>
</dbReference>
<proteinExistence type="predicted"/>
<dbReference type="InterPro" id="IPR011006">
    <property type="entry name" value="CheY-like_superfamily"/>
</dbReference>
<feature type="DNA-binding region" description="OmpR/PhoB-type" evidence="7">
    <location>
        <begin position="153"/>
        <end position="252"/>
    </location>
</feature>
<dbReference type="GO" id="GO:0000976">
    <property type="term" value="F:transcription cis-regulatory region binding"/>
    <property type="evidence" value="ECO:0007669"/>
    <property type="project" value="TreeGrafter"/>
</dbReference>
<dbReference type="GO" id="GO:0032993">
    <property type="term" value="C:protein-DNA complex"/>
    <property type="evidence" value="ECO:0007669"/>
    <property type="project" value="TreeGrafter"/>
</dbReference>
<evidence type="ECO:0000256" key="3">
    <source>
        <dbReference type="ARBA" id="ARBA00023015"/>
    </source>
</evidence>
<keyword evidence="5" id="KW-0804">Transcription</keyword>
<evidence type="ECO:0000256" key="4">
    <source>
        <dbReference type="ARBA" id="ARBA00023125"/>
    </source>
</evidence>
<keyword evidence="2" id="KW-0902">Two-component regulatory system</keyword>
<gene>
    <name evidence="10" type="ORF">M529_11040</name>
</gene>
<dbReference type="SUPFAM" id="SSF46894">
    <property type="entry name" value="C-terminal effector domain of the bipartite response regulators"/>
    <property type="match status" value="1"/>
</dbReference>
<dbReference type="GO" id="GO:0006355">
    <property type="term" value="P:regulation of DNA-templated transcription"/>
    <property type="evidence" value="ECO:0007669"/>
    <property type="project" value="InterPro"/>
</dbReference>